<dbReference type="PANTHER" id="PTHR42943">
    <property type="entry name" value="GLUTATHIONE S-TRANSFERASE KAPPA"/>
    <property type="match status" value="1"/>
</dbReference>
<dbReference type="InterPro" id="IPR001853">
    <property type="entry name" value="DSBA-like_thioredoxin_dom"/>
</dbReference>
<gene>
    <name evidence="4" type="ORF">HHL10_22880</name>
</gene>
<dbReference type="Gene3D" id="3.40.30.10">
    <property type="entry name" value="Glutaredoxin"/>
    <property type="match status" value="1"/>
</dbReference>
<keyword evidence="5" id="KW-1185">Reference proteome</keyword>
<dbReference type="SUPFAM" id="SSF52833">
    <property type="entry name" value="Thioredoxin-like"/>
    <property type="match status" value="1"/>
</dbReference>
<evidence type="ECO:0000259" key="3">
    <source>
        <dbReference type="Pfam" id="PF01323"/>
    </source>
</evidence>
<evidence type="ECO:0000313" key="4">
    <source>
        <dbReference type="EMBL" id="NML17821.1"/>
    </source>
</evidence>
<feature type="domain" description="DSBA-like thioredoxin" evidence="3">
    <location>
        <begin position="5"/>
        <end position="189"/>
    </location>
</feature>
<organism evidence="4 5">
    <name type="scientific">Azohydromonas caseinilytica</name>
    <dbReference type="NCBI Taxonomy" id="2728836"/>
    <lineage>
        <taxon>Bacteria</taxon>
        <taxon>Pseudomonadati</taxon>
        <taxon>Pseudomonadota</taxon>
        <taxon>Betaproteobacteria</taxon>
        <taxon>Burkholderiales</taxon>
        <taxon>Sphaerotilaceae</taxon>
        <taxon>Azohydromonas</taxon>
    </lineage>
</organism>
<dbReference type="InterPro" id="IPR051924">
    <property type="entry name" value="GST_Kappa/NadH"/>
</dbReference>
<evidence type="ECO:0000313" key="5">
    <source>
        <dbReference type="Proteomes" id="UP000574067"/>
    </source>
</evidence>
<reference evidence="4 5" key="1">
    <citation type="submission" date="2020-04" db="EMBL/GenBank/DDBJ databases">
        <title>Azohydromonas sp. isolated from soil.</title>
        <authorList>
            <person name="Dahal R.H."/>
        </authorList>
    </citation>
    <scope>NUCLEOTIDE SEQUENCE [LARGE SCALE GENOMIC DNA]</scope>
    <source>
        <strain evidence="4 5">G-1-1-14</strain>
    </source>
</reference>
<accession>A0A848FJ13</accession>
<dbReference type="EMBL" id="JABBFW010000022">
    <property type="protein sequence ID" value="NML17821.1"/>
    <property type="molecule type" value="Genomic_DNA"/>
</dbReference>
<dbReference type="Pfam" id="PF01323">
    <property type="entry name" value="DSBA"/>
    <property type="match status" value="1"/>
</dbReference>
<dbReference type="RefSeq" id="WP_169162718.1">
    <property type="nucleotide sequence ID" value="NZ_JABBFW010000022.1"/>
</dbReference>
<dbReference type="GO" id="GO:0004602">
    <property type="term" value="F:glutathione peroxidase activity"/>
    <property type="evidence" value="ECO:0007669"/>
    <property type="project" value="TreeGrafter"/>
</dbReference>
<dbReference type="PANTHER" id="PTHR42943:SF2">
    <property type="entry name" value="GLUTATHIONE S-TRANSFERASE KAPPA 1"/>
    <property type="match status" value="1"/>
</dbReference>
<dbReference type="EC" id="5.99.1.4" evidence="1"/>
<evidence type="ECO:0000256" key="1">
    <source>
        <dbReference type="PIRNR" id="PIRNR006386"/>
    </source>
</evidence>
<evidence type="ECO:0000256" key="2">
    <source>
        <dbReference type="PIRSR" id="PIRSR006386-1"/>
    </source>
</evidence>
<protein>
    <recommendedName>
        <fullName evidence="1">2-hydroxychromene-2-carboxylate isomerase</fullName>
        <ecNumber evidence="1">5.99.1.4</ecNumber>
    </recommendedName>
</protein>
<name>A0A848FJ13_9BURK</name>
<sequence length="198" mass="22515">MRNHLDFFYFLGSTYTYLAVNRAEDIAARHNVILRWRPFSVRTLMREQNNIPFANKPAKLKYMWRDIERRALRHGVPFKAASSHYPIDADELANRVATLAAMEGWCPVFTQAAYATWFLENKDPGEIENLSAILLRIGQDPAAVIARANGDAVRGKYVSETGEARKLGIFGSPTFACGTEIFWGDDRLEEAIEWCTSH</sequence>
<dbReference type="AlphaFoldDB" id="A0A848FJ13"/>
<comment type="catalytic activity">
    <reaction evidence="1">
        <text>2-hydroxychromene-2-carboxylate = (3E)-4-(2-hydroxyphenyl)-2-oxobut-3-enoate</text>
        <dbReference type="Rhea" id="RHEA:27401"/>
        <dbReference type="ChEBI" id="CHEBI:59350"/>
        <dbReference type="ChEBI" id="CHEBI:59353"/>
        <dbReference type="EC" id="5.99.1.4"/>
    </reaction>
</comment>
<proteinExistence type="inferred from homology"/>
<dbReference type="InterPro" id="IPR014440">
    <property type="entry name" value="HCCAis_GSTk"/>
</dbReference>
<dbReference type="InterPro" id="IPR036249">
    <property type="entry name" value="Thioredoxin-like_sf"/>
</dbReference>
<feature type="active site" description="Nucleophile" evidence="2">
    <location>
        <position position="13"/>
    </location>
</feature>
<dbReference type="PIRSF" id="PIRSF006386">
    <property type="entry name" value="HCCAis_GSTk"/>
    <property type="match status" value="1"/>
</dbReference>
<dbReference type="GO" id="GO:0018845">
    <property type="term" value="F:2-hydroxychromene-2-carboxylate isomerase activity"/>
    <property type="evidence" value="ECO:0007669"/>
    <property type="project" value="UniProtKB-UniRule"/>
</dbReference>
<dbReference type="GO" id="GO:0004364">
    <property type="term" value="F:glutathione transferase activity"/>
    <property type="evidence" value="ECO:0007669"/>
    <property type="project" value="TreeGrafter"/>
</dbReference>
<dbReference type="GO" id="GO:0006749">
    <property type="term" value="P:glutathione metabolic process"/>
    <property type="evidence" value="ECO:0007669"/>
    <property type="project" value="TreeGrafter"/>
</dbReference>
<keyword evidence="1 4" id="KW-0413">Isomerase</keyword>
<dbReference type="Proteomes" id="UP000574067">
    <property type="component" value="Unassembled WGS sequence"/>
</dbReference>
<comment type="similarity">
    <text evidence="1">Belongs to the GST superfamily. NadH family.</text>
</comment>
<comment type="caution">
    <text evidence="4">The sequence shown here is derived from an EMBL/GenBank/DDBJ whole genome shotgun (WGS) entry which is preliminary data.</text>
</comment>